<keyword evidence="2" id="KW-1185">Reference proteome</keyword>
<organism evidence="1 2">
    <name type="scientific">Apiospora rasikravindrae</name>
    <dbReference type="NCBI Taxonomy" id="990691"/>
    <lineage>
        <taxon>Eukaryota</taxon>
        <taxon>Fungi</taxon>
        <taxon>Dikarya</taxon>
        <taxon>Ascomycota</taxon>
        <taxon>Pezizomycotina</taxon>
        <taxon>Sordariomycetes</taxon>
        <taxon>Xylariomycetidae</taxon>
        <taxon>Amphisphaeriales</taxon>
        <taxon>Apiosporaceae</taxon>
        <taxon>Apiospora</taxon>
    </lineage>
</organism>
<gene>
    <name evidence="1" type="ORF">PG993_014000</name>
</gene>
<comment type="caution">
    <text evidence="1">The sequence shown here is derived from an EMBL/GenBank/DDBJ whole genome shotgun (WGS) entry which is preliminary data.</text>
</comment>
<sequence>MGYLMPGGQKKKDKEAVETFVVAAPAAAGTVAEAACYLAVAAKERGNVALAGRIAAAAAVGLAQSAPTPTRGLRERLTPPMLLVGWFVRVRYRWVLAVPVACAFAKLTLLVEEGTFEPAEQQAEP</sequence>
<reference evidence="1 2" key="1">
    <citation type="submission" date="2023-01" db="EMBL/GenBank/DDBJ databases">
        <title>Analysis of 21 Apiospora genomes using comparative genomics revels a genus with tremendous synthesis potential of carbohydrate active enzymes and secondary metabolites.</title>
        <authorList>
            <person name="Sorensen T."/>
        </authorList>
    </citation>
    <scope>NUCLEOTIDE SEQUENCE [LARGE SCALE GENOMIC DNA]</scope>
    <source>
        <strain evidence="1 2">CBS 33761</strain>
    </source>
</reference>
<accession>A0ABR1RSY4</accession>
<dbReference type="EMBL" id="JAQQWK010000013">
    <property type="protein sequence ID" value="KAK8017674.1"/>
    <property type="molecule type" value="Genomic_DNA"/>
</dbReference>
<protein>
    <submittedName>
        <fullName evidence="1">Uncharacterized protein</fullName>
    </submittedName>
</protein>
<dbReference type="Proteomes" id="UP001444661">
    <property type="component" value="Unassembled WGS sequence"/>
</dbReference>
<proteinExistence type="predicted"/>
<evidence type="ECO:0000313" key="1">
    <source>
        <dbReference type="EMBL" id="KAK8017674.1"/>
    </source>
</evidence>
<evidence type="ECO:0000313" key="2">
    <source>
        <dbReference type="Proteomes" id="UP001444661"/>
    </source>
</evidence>
<name>A0ABR1RSY4_9PEZI</name>